<proteinExistence type="inferred from homology"/>
<organism evidence="6 7">
    <name type="scientific">Actinopolyspora biskrensis</name>
    <dbReference type="NCBI Taxonomy" id="1470178"/>
    <lineage>
        <taxon>Bacteria</taxon>
        <taxon>Bacillati</taxon>
        <taxon>Actinomycetota</taxon>
        <taxon>Actinomycetes</taxon>
        <taxon>Actinopolysporales</taxon>
        <taxon>Actinopolysporaceae</taxon>
        <taxon>Actinopolyspora</taxon>
    </lineage>
</organism>
<dbReference type="Pfam" id="PF04073">
    <property type="entry name" value="tRNA_edit"/>
    <property type="match status" value="1"/>
</dbReference>
<dbReference type="SUPFAM" id="SSF55826">
    <property type="entry name" value="YbaK/ProRS associated domain"/>
    <property type="match status" value="1"/>
</dbReference>
<dbReference type="EC" id="4.2.-.-" evidence="4"/>
<comment type="caution">
    <text evidence="6">The sequence shown here is derived from an EMBL/GenBank/DDBJ whole genome shotgun (WGS) entry which is preliminary data.</text>
</comment>
<dbReference type="InterPro" id="IPR036754">
    <property type="entry name" value="YbaK/aa-tRNA-synt-asso_dom_sf"/>
</dbReference>
<dbReference type="InterPro" id="IPR007214">
    <property type="entry name" value="YbaK/aa-tRNA-synth-assoc-dom"/>
</dbReference>
<reference evidence="6 7" key="1">
    <citation type="submission" date="2020-07" db="EMBL/GenBank/DDBJ databases">
        <title>Genomic Encyclopedia of Type Strains, Phase III (KMG-III): the genomes of soil and plant-associated and newly described type strains.</title>
        <authorList>
            <person name="Whitman W."/>
        </authorList>
    </citation>
    <scope>NUCLEOTIDE SEQUENCE [LARGE SCALE GENOMIC DNA]</scope>
    <source>
        <strain evidence="6 7">CECT 8576</strain>
    </source>
</reference>
<evidence type="ECO:0000256" key="1">
    <source>
        <dbReference type="ARBA" id="ARBA00009798"/>
    </source>
</evidence>
<evidence type="ECO:0000256" key="3">
    <source>
        <dbReference type="ARBA" id="ARBA00023239"/>
    </source>
</evidence>
<dbReference type="PIRSF" id="PIRSF006181">
    <property type="entry name" value="EbsC_YbaK"/>
    <property type="match status" value="1"/>
</dbReference>
<keyword evidence="3 4" id="KW-0456">Lyase</keyword>
<comment type="similarity">
    <text evidence="1 4">Belongs to the prolyl-tRNA editing family. YbaK/EbsC subfamily.</text>
</comment>
<dbReference type="PANTHER" id="PTHR30411">
    <property type="entry name" value="CYTOPLASMIC PROTEIN"/>
    <property type="match status" value="1"/>
</dbReference>
<evidence type="ECO:0000256" key="4">
    <source>
        <dbReference type="PIRNR" id="PIRNR006181"/>
    </source>
</evidence>
<dbReference type="GO" id="GO:0002161">
    <property type="term" value="F:aminoacyl-tRNA deacylase activity"/>
    <property type="evidence" value="ECO:0007669"/>
    <property type="project" value="InterPro"/>
</dbReference>
<dbReference type="InterPro" id="IPR004369">
    <property type="entry name" value="Prolyl-tRNA_editing_YbaK/EbsC"/>
</dbReference>
<keyword evidence="2 4" id="KW-0648">Protein biosynthesis</keyword>
<dbReference type="AlphaFoldDB" id="A0A852Z507"/>
<dbReference type="GO" id="GO:0006412">
    <property type="term" value="P:translation"/>
    <property type="evidence" value="ECO:0007669"/>
    <property type="project" value="UniProtKB-KW"/>
</dbReference>
<dbReference type="Proteomes" id="UP000548304">
    <property type="component" value="Unassembled WGS sequence"/>
</dbReference>
<evidence type="ECO:0000313" key="6">
    <source>
        <dbReference type="EMBL" id="NYH81102.1"/>
    </source>
</evidence>
<dbReference type="Gene3D" id="3.90.960.10">
    <property type="entry name" value="YbaK/aminoacyl-tRNA synthetase-associated domain"/>
    <property type="match status" value="1"/>
</dbReference>
<sequence length="158" mass="16643">MVGRSTPATALLDANGIPYRLHGYDHRKGTRSYGAEAVEQLGVPAARVLKTLVALVDGSPVTAVLAVERELAPKALARARHGRRAVLADSSTAQRRTGYHLGAVSPLARKTSMPLVLDSAATEFDTVYVSAGRRGLEIELAPSALRELTGASTASISR</sequence>
<protein>
    <recommendedName>
        <fullName evidence="4">Cys-tRNA(Pro)/Cys-tRNA(Cys) deacylase</fullName>
        <ecNumber evidence="4">4.2.-.-</ecNumber>
    </recommendedName>
</protein>
<accession>A0A852Z507</accession>
<evidence type="ECO:0000313" key="7">
    <source>
        <dbReference type="Proteomes" id="UP000548304"/>
    </source>
</evidence>
<keyword evidence="6" id="KW-0378">Hydrolase</keyword>
<feature type="domain" description="YbaK/aminoacyl-tRNA synthetase-associated" evidence="5">
    <location>
        <begin position="35"/>
        <end position="147"/>
    </location>
</feature>
<dbReference type="GO" id="GO:0016829">
    <property type="term" value="F:lyase activity"/>
    <property type="evidence" value="ECO:0007669"/>
    <property type="project" value="UniProtKB-KW"/>
</dbReference>
<dbReference type="RefSeq" id="WP_179537396.1">
    <property type="nucleotide sequence ID" value="NZ_JACBYW010000013.1"/>
</dbReference>
<gene>
    <name evidence="6" type="ORF">FHR84_004480</name>
</gene>
<name>A0A852Z507_9ACTN</name>
<dbReference type="CDD" id="cd00002">
    <property type="entry name" value="YbaK_deacylase"/>
    <property type="match status" value="1"/>
</dbReference>
<evidence type="ECO:0000256" key="2">
    <source>
        <dbReference type="ARBA" id="ARBA00022917"/>
    </source>
</evidence>
<keyword evidence="7" id="KW-1185">Reference proteome</keyword>
<dbReference type="PANTHER" id="PTHR30411:SF0">
    <property type="entry name" value="CYS-TRNA(PRO)_CYS-TRNA(CYS) DEACYLASE YBAK"/>
    <property type="match status" value="1"/>
</dbReference>
<evidence type="ECO:0000259" key="5">
    <source>
        <dbReference type="Pfam" id="PF04073"/>
    </source>
</evidence>
<dbReference type="EMBL" id="JACBYW010000013">
    <property type="protein sequence ID" value="NYH81102.1"/>
    <property type="molecule type" value="Genomic_DNA"/>
</dbReference>